<evidence type="ECO:0000259" key="13">
    <source>
        <dbReference type="PROSITE" id="PS51857"/>
    </source>
</evidence>
<dbReference type="PRINTS" id="PR00050">
    <property type="entry name" value="COLDSHOCK"/>
</dbReference>
<dbReference type="PROSITE" id="PS50158">
    <property type="entry name" value="ZF_CCHC"/>
    <property type="match status" value="1"/>
</dbReference>
<feature type="region of interest" description="Disordered" evidence="11">
    <location>
        <begin position="170"/>
        <end position="246"/>
    </location>
</feature>
<evidence type="ECO:0000256" key="5">
    <source>
        <dbReference type="ARBA" id="ARBA00022771"/>
    </source>
</evidence>
<dbReference type="GO" id="GO:0060964">
    <property type="term" value="P:regulation of miRNA-mediated gene silencing"/>
    <property type="evidence" value="ECO:0007669"/>
    <property type="project" value="UniProtKB-ARBA"/>
</dbReference>
<evidence type="ECO:0000256" key="10">
    <source>
        <dbReference type="PROSITE-ProRule" id="PRU00047"/>
    </source>
</evidence>
<evidence type="ECO:0000313" key="14">
    <source>
        <dbReference type="EMBL" id="KAH0501251.1"/>
    </source>
</evidence>
<dbReference type="InterPro" id="IPR001878">
    <property type="entry name" value="Znf_CCHC"/>
</dbReference>
<evidence type="ECO:0000256" key="3">
    <source>
        <dbReference type="ARBA" id="ARBA00022723"/>
    </source>
</evidence>
<reference evidence="14" key="1">
    <citation type="submission" date="2020-03" db="EMBL/GenBank/DDBJ databases">
        <title>Studies in the Genomics of Life Span.</title>
        <authorList>
            <person name="Glass D."/>
        </authorList>
    </citation>
    <scope>NUCLEOTIDE SEQUENCE</scope>
    <source>
        <strain evidence="14">LTLLF</strain>
        <tissue evidence="14">Muscle</tissue>
    </source>
</reference>
<feature type="region of interest" description="Disordered" evidence="11">
    <location>
        <begin position="95"/>
        <end position="123"/>
    </location>
</feature>
<evidence type="ECO:0000256" key="6">
    <source>
        <dbReference type="ARBA" id="ARBA00022833"/>
    </source>
</evidence>
<dbReference type="SMART" id="SM00343">
    <property type="entry name" value="ZnF_C2HC"/>
    <property type="match status" value="2"/>
</dbReference>
<dbReference type="InterPro" id="IPR012340">
    <property type="entry name" value="NA-bd_OB-fold"/>
</dbReference>
<dbReference type="InterPro" id="IPR054081">
    <property type="entry name" value="Lin-28A-like_Znf-CCHC_2"/>
</dbReference>
<dbReference type="GO" id="GO:0005737">
    <property type="term" value="C:cytoplasm"/>
    <property type="evidence" value="ECO:0007669"/>
    <property type="project" value="TreeGrafter"/>
</dbReference>
<dbReference type="SMART" id="SM00357">
    <property type="entry name" value="CSP"/>
    <property type="match status" value="1"/>
</dbReference>
<dbReference type="CDD" id="cd04458">
    <property type="entry name" value="CSP_CDS"/>
    <property type="match status" value="1"/>
</dbReference>
<feature type="domain" description="CCHC-type" evidence="12">
    <location>
        <begin position="125"/>
        <end position="139"/>
    </location>
</feature>
<dbReference type="InterPro" id="IPR051373">
    <property type="entry name" value="Lin-28_RNA-binding"/>
</dbReference>
<dbReference type="PROSITE" id="PS51857">
    <property type="entry name" value="CSD_2"/>
    <property type="match status" value="1"/>
</dbReference>
<protein>
    <submittedName>
        <fullName evidence="14">Protein lin-28-like protein B</fullName>
    </submittedName>
</protein>
<evidence type="ECO:0000256" key="1">
    <source>
        <dbReference type="ARBA" id="ARBA00004604"/>
    </source>
</evidence>
<dbReference type="Gene3D" id="4.10.60.10">
    <property type="entry name" value="Zinc finger, CCHC-type"/>
    <property type="match status" value="1"/>
</dbReference>
<evidence type="ECO:0000259" key="12">
    <source>
        <dbReference type="PROSITE" id="PS50158"/>
    </source>
</evidence>
<gene>
    <name evidence="14" type="ORF">LTLLF_197395</name>
</gene>
<evidence type="ECO:0000256" key="11">
    <source>
        <dbReference type="SAM" id="MobiDB-lite"/>
    </source>
</evidence>
<dbReference type="GO" id="GO:0005730">
    <property type="term" value="C:nucleolus"/>
    <property type="evidence" value="ECO:0007669"/>
    <property type="project" value="UniProtKB-SubCell"/>
</dbReference>
<keyword evidence="8" id="KW-0943">RNA-mediated gene silencing</keyword>
<name>A0A8J6FWD0_MICOH</name>
<dbReference type="FunFam" id="4.10.60.10:FF:000007">
    <property type="entry name" value="Protein lin-28 homolog A"/>
    <property type="match status" value="1"/>
</dbReference>
<evidence type="ECO:0000256" key="2">
    <source>
        <dbReference type="ARBA" id="ARBA00008840"/>
    </source>
</evidence>
<dbReference type="Proteomes" id="UP000710432">
    <property type="component" value="Unassembled WGS sequence"/>
</dbReference>
<dbReference type="AlphaFoldDB" id="A0A8J6FWD0"/>
<sequence>MSGGASKGEEPAKLPELAEEESQVLHGTGHCKWFNVRMGFGFISMINREGNPLDIPVDVFVHQSKLFMEGFRSLKEGEPVEFTFKKSPKGLESIRVTGPGGSPCLGSERRPKGKTLQKRKPKGDRCYNCGGLDHHAKECSLPPQPKKCHYCQSIMHMVANCPHRIIAQPPASAQGRQETESQPCTSASPREVGGGHGYTSPFPQEARSEMAELSDRSPQEVSSTKAFVATEEPNKKGPSIQKRKKS</sequence>
<dbReference type="GO" id="GO:0008270">
    <property type="term" value="F:zinc ion binding"/>
    <property type="evidence" value="ECO:0007669"/>
    <property type="project" value="UniProtKB-KW"/>
</dbReference>
<proteinExistence type="inferred from homology"/>
<dbReference type="InterPro" id="IPR011129">
    <property type="entry name" value="CSD"/>
</dbReference>
<dbReference type="Gene3D" id="2.40.50.140">
    <property type="entry name" value="Nucleic acid-binding proteins"/>
    <property type="match status" value="1"/>
</dbReference>
<evidence type="ECO:0000313" key="15">
    <source>
        <dbReference type="Proteomes" id="UP000710432"/>
    </source>
</evidence>
<dbReference type="Pfam" id="PF00313">
    <property type="entry name" value="CSD"/>
    <property type="match status" value="1"/>
</dbReference>
<comment type="similarity">
    <text evidence="2">Belongs to the lin-28 family.</text>
</comment>
<comment type="subcellular location">
    <subcellularLocation>
        <location evidence="1">Nucleus</location>
        <location evidence="1">Nucleolus</location>
    </subcellularLocation>
</comment>
<dbReference type="FunFam" id="2.40.50.140:FF:000087">
    <property type="entry name" value="Protein lin-28 homolog B"/>
    <property type="match status" value="1"/>
</dbReference>
<feature type="compositionally biased region" description="Polar residues" evidence="11">
    <location>
        <begin position="174"/>
        <end position="188"/>
    </location>
</feature>
<dbReference type="GO" id="GO:0003729">
    <property type="term" value="F:mRNA binding"/>
    <property type="evidence" value="ECO:0007669"/>
    <property type="project" value="TreeGrafter"/>
</dbReference>
<dbReference type="Pfam" id="PF00098">
    <property type="entry name" value="zf-CCHC"/>
    <property type="match status" value="1"/>
</dbReference>
<comment type="caution">
    <text evidence="14">The sequence shown here is derived from an EMBL/GenBank/DDBJ whole genome shotgun (WGS) entry which is preliminary data.</text>
</comment>
<evidence type="ECO:0000256" key="7">
    <source>
        <dbReference type="ARBA" id="ARBA00022884"/>
    </source>
</evidence>
<dbReference type="GO" id="GO:0010608">
    <property type="term" value="P:post-transcriptional regulation of gene expression"/>
    <property type="evidence" value="ECO:0007669"/>
    <property type="project" value="UniProtKB-ARBA"/>
</dbReference>
<keyword evidence="7" id="KW-0694">RNA-binding</keyword>
<dbReference type="InterPro" id="IPR002059">
    <property type="entry name" value="CSP_DNA-bd"/>
</dbReference>
<dbReference type="GO" id="GO:0010587">
    <property type="term" value="P:miRNA catabolic process"/>
    <property type="evidence" value="ECO:0007669"/>
    <property type="project" value="UniProtKB-ARBA"/>
</dbReference>
<feature type="domain" description="CSD" evidence="13">
    <location>
        <begin position="26"/>
        <end position="98"/>
    </location>
</feature>
<keyword evidence="6" id="KW-0862">Zinc</keyword>
<dbReference type="InterPro" id="IPR036875">
    <property type="entry name" value="Znf_CCHC_sf"/>
</dbReference>
<keyword evidence="9" id="KW-0539">Nucleus</keyword>
<dbReference type="GO" id="GO:0031054">
    <property type="term" value="P:pre-miRNA processing"/>
    <property type="evidence" value="ECO:0007669"/>
    <property type="project" value="UniProtKB-ARBA"/>
</dbReference>
<evidence type="ECO:0000256" key="9">
    <source>
        <dbReference type="ARBA" id="ARBA00023242"/>
    </source>
</evidence>
<dbReference type="SUPFAM" id="SSF57756">
    <property type="entry name" value="Retrovirus zinc finger-like domains"/>
    <property type="match status" value="1"/>
</dbReference>
<dbReference type="PANTHER" id="PTHR46109:SF3">
    <property type="entry name" value="PROTEIN LIN-28 HOMOLOG B"/>
    <property type="match status" value="1"/>
</dbReference>
<feature type="region of interest" description="Disordered" evidence="11">
    <location>
        <begin position="1"/>
        <end position="21"/>
    </location>
</feature>
<keyword evidence="3" id="KW-0479">Metal-binding</keyword>
<evidence type="ECO:0000256" key="8">
    <source>
        <dbReference type="ARBA" id="ARBA00023158"/>
    </source>
</evidence>
<keyword evidence="5 10" id="KW-0863">Zinc-finger</keyword>
<dbReference type="PANTHER" id="PTHR46109">
    <property type="entry name" value="PROTEIN LIN-28"/>
    <property type="match status" value="1"/>
</dbReference>
<accession>A0A8J6FWD0</accession>
<dbReference type="SUPFAM" id="SSF50249">
    <property type="entry name" value="Nucleic acid-binding proteins"/>
    <property type="match status" value="1"/>
</dbReference>
<evidence type="ECO:0000256" key="4">
    <source>
        <dbReference type="ARBA" id="ARBA00022737"/>
    </source>
</evidence>
<feature type="compositionally biased region" description="Basic and acidic residues" evidence="11">
    <location>
        <begin position="206"/>
        <end position="218"/>
    </location>
</feature>
<dbReference type="EMBL" id="JAATJU010026800">
    <property type="protein sequence ID" value="KAH0501251.1"/>
    <property type="molecule type" value="Genomic_DNA"/>
</dbReference>
<keyword evidence="4" id="KW-0677">Repeat</keyword>
<organism evidence="14 15">
    <name type="scientific">Microtus ochrogaster</name>
    <name type="common">Prairie vole</name>
    <dbReference type="NCBI Taxonomy" id="79684"/>
    <lineage>
        <taxon>Eukaryota</taxon>
        <taxon>Metazoa</taxon>
        <taxon>Chordata</taxon>
        <taxon>Craniata</taxon>
        <taxon>Vertebrata</taxon>
        <taxon>Euteleostomi</taxon>
        <taxon>Mammalia</taxon>
        <taxon>Eutheria</taxon>
        <taxon>Euarchontoglires</taxon>
        <taxon>Glires</taxon>
        <taxon>Rodentia</taxon>
        <taxon>Myomorpha</taxon>
        <taxon>Muroidea</taxon>
        <taxon>Cricetidae</taxon>
        <taxon>Arvicolinae</taxon>
        <taxon>Microtus</taxon>
    </lineage>
</organism>
<dbReference type="Pfam" id="PF21890">
    <property type="entry name" value="Lin-28A-like_zf-CCHC_2"/>
    <property type="match status" value="1"/>
</dbReference>
<feature type="compositionally biased region" description="Basic residues" evidence="11">
    <location>
        <begin position="111"/>
        <end position="122"/>
    </location>
</feature>